<dbReference type="Proteomes" id="UP000824782">
    <property type="component" value="Unassembled WGS sequence"/>
</dbReference>
<dbReference type="AlphaFoldDB" id="A0AAV7A017"/>
<comment type="similarity">
    <text evidence="2 11">Belongs to the DHHC palmitoyltransferase family.</text>
</comment>
<evidence type="ECO:0000256" key="1">
    <source>
        <dbReference type="ARBA" id="ARBA00004127"/>
    </source>
</evidence>
<keyword evidence="14" id="KW-1185">Reference proteome</keyword>
<name>A0AAV7A017_ENGPU</name>
<dbReference type="EC" id="2.3.1.225" evidence="11"/>
<keyword evidence="4 11" id="KW-0812">Transmembrane</keyword>
<feature type="transmembrane region" description="Helical" evidence="11">
    <location>
        <begin position="182"/>
        <end position="200"/>
    </location>
</feature>
<dbReference type="InterPro" id="IPR039859">
    <property type="entry name" value="PFA4/ZDH16/20/ERF2-like"/>
</dbReference>
<evidence type="ECO:0000256" key="11">
    <source>
        <dbReference type="RuleBase" id="RU079119"/>
    </source>
</evidence>
<keyword evidence="6 11" id="KW-0472">Membrane</keyword>
<evidence type="ECO:0000256" key="9">
    <source>
        <dbReference type="ARBA" id="ARBA00023315"/>
    </source>
</evidence>
<evidence type="ECO:0000313" key="14">
    <source>
        <dbReference type="Proteomes" id="UP000824782"/>
    </source>
</evidence>
<evidence type="ECO:0000256" key="3">
    <source>
        <dbReference type="ARBA" id="ARBA00022679"/>
    </source>
</evidence>
<evidence type="ECO:0000256" key="5">
    <source>
        <dbReference type="ARBA" id="ARBA00022989"/>
    </source>
</evidence>
<evidence type="ECO:0000313" key="13">
    <source>
        <dbReference type="EMBL" id="KAG8554941.1"/>
    </source>
</evidence>
<feature type="transmembrane region" description="Helical" evidence="11">
    <location>
        <begin position="54"/>
        <end position="71"/>
    </location>
</feature>
<feature type="transmembrane region" description="Helical" evidence="11">
    <location>
        <begin position="83"/>
        <end position="102"/>
    </location>
</feature>
<evidence type="ECO:0000256" key="6">
    <source>
        <dbReference type="ARBA" id="ARBA00023136"/>
    </source>
</evidence>
<dbReference type="GO" id="GO:0005794">
    <property type="term" value="C:Golgi apparatus"/>
    <property type="evidence" value="ECO:0007669"/>
    <property type="project" value="TreeGrafter"/>
</dbReference>
<keyword evidence="8" id="KW-0449">Lipoprotein</keyword>
<dbReference type="InterPro" id="IPR001594">
    <property type="entry name" value="Palmitoyltrfase_DHHC"/>
</dbReference>
<dbReference type="Pfam" id="PF01529">
    <property type="entry name" value="DHHC"/>
    <property type="match status" value="1"/>
</dbReference>
<sequence>MLYLLSIQKSGPSLLSRDSSYTDFAYGFGAMYQCTVSLLGIAPTNLLQGCTQTPWLLFHSSFIFNPLMFLLDLYPQEKVGIRLHPLVFVLAVMASTALYYGVSLMDPGYVLTDCEEKPHLIPMKEDQETPALTPGAVRMRRCGYCLLKQPMRARHCKSCQRCVRRYDHHCPWIENCVGEKNHRVFILYLALQGLVLLWALRIAWSGFRAAVTWSEWFRTNVFLLAALVVIGVFTVVVVLLLVSHLYLISCNVTTWEFMSHHRISYLRQCDYDTNPFDRGVIRNLWSFFCTWGNVVWERVYYRDVLSTV</sequence>
<comment type="domain">
    <text evidence="11">The DHHC domain is required for palmitoyltransferase activity.</text>
</comment>
<reference evidence="13" key="1">
    <citation type="thesis" date="2020" institute="ProQuest LLC" country="789 East Eisenhower Parkway, Ann Arbor, MI, USA">
        <title>Comparative Genomics and Chromosome Evolution.</title>
        <authorList>
            <person name="Mudd A.B."/>
        </authorList>
    </citation>
    <scope>NUCLEOTIDE SEQUENCE</scope>
    <source>
        <strain evidence="13">237g6f4</strain>
        <tissue evidence="13">Blood</tissue>
    </source>
</reference>
<evidence type="ECO:0000256" key="4">
    <source>
        <dbReference type="ARBA" id="ARBA00022692"/>
    </source>
</evidence>
<dbReference type="PANTHER" id="PTHR22883">
    <property type="entry name" value="ZINC FINGER DHHC DOMAIN CONTAINING PROTEIN"/>
    <property type="match status" value="1"/>
</dbReference>
<dbReference type="GO" id="GO:0006612">
    <property type="term" value="P:protein targeting to membrane"/>
    <property type="evidence" value="ECO:0007669"/>
    <property type="project" value="TreeGrafter"/>
</dbReference>
<dbReference type="PROSITE" id="PS50216">
    <property type="entry name" value="DHHC"/>
    <property type="match status" value="1"/>
</dbReference>
<feature type="domain" description="Palmitoyltransferase DHHC" evidence="12">
    <location>
        <begin position="140"/>
        <end position="260"/>
    </location>
</feature>
<protein>
    <recommendedName>
        <fullName evidence="11">Palmitoyltransferase</fullName>
        <ecNumber evidence="11">2.3.1.225</ecNumber>
    </recommendedName>
</protein>
<comment type="caution">
    <text evidence="13">The sequence shown here is derived from an EMBL/GenBank/DDBJ whole genome shotgun (WGS) entry which is preliminary data.</text>
</comment>
<evidence type="ECO:0000256" key="7">
    <source>
        <dbReference type="ARBA" id="ARBA00023139"/>
    </source>
</evidence>
<evidence type="ECO:0000256" key="2">
    <source>
        <dbReference type="ARBA" id="ARBA00008574"/>
    </source>
</evidence>
<comment type="catalytic activity">
    <reaction evidence="10">
        <text>L-cysteinyl-[protein] + hexadecanoyl-CoA = S-hexadecanoyl-L-cysteinyl-[protein] + CoA</text>
        <dbReference type="Rhea" id="RHEA:36683"/>
        <dbReference type="Rhea" id="RHEA-COMP:10131"/>
        <dbReference type="Rhea" id="RHEA-COMP:11032"/>
        <dbReference type="ChEBI" id="CHEBI:29950"/>
        <dbReference type="ChEBI" id="CHEBI:57287"/>
        <dbReference type="ChEBI" id="CHEBI:57379"/>
        <dbReference type="ChEBI" id="CHEBI:74151"/>
        <dbReference type="EC" id="2.3.1.225"/>
    </reaction>
    <physiologicalReaction direction="left-to-right" evidence="10">
        <dbReference type="Rhea" id="RHEA:36684"/>
    </physiologicalReaction>
</comment>
<keyword evidence="3 11" id="KW-0808">Transferase</keyword>
<dbReference type="EMBL" id="WNYA01000010">
    <property type="protein sequence ID" value="KAG8554941.1"/>
    <property type="molecule type" value="Genomic_DNA"/>
</dbReference>
<comment type="subcellular location">
    <subcellularLocation>
        <location evidence="1">Endomembrane system</location>
        <topology evidence="1">Multi-pass membrane protein</topology>
    </subcellularLocation>
</comment>
<dbReference type="GO" id="GO:0019706">
    <property type="term" value="F:protein-cysteine S-palmitoyltransferase activity"/>
    <property type="evidence" value="ECO:0007669"/>
    <property type="project" value="UniProtKB-EC"/>
</dbReference>
<evidence type="ECO:0000256" key="10">
    <source>
        <dbReference type="ARBA" id="ARBA00047790"/>
    </source>
</evidence>
<feature type="transmembrane region" description="Helical" evidence="11">
    <location>
        <begin position="221"/>
        <end position="247"/>
    </location>
</feature>
<keyword evidence="5 11" id="KW-1133">Transmembrane helix</keyword>
<proteinExistence type="inferred from homology"/>
<evidence type="ECO:0000256" key="8">
    <source>
        <dbReference type="ARBA" id="ARBA00023288"/>
    </source>
</evidence>
<organism evidence="13 14">
    <name type="scientific">Engystomops pustulosus</name>
    <name type="common">Tungara frog</name>
    <name type="synonym">Physalaemus pustulosus</name>
    <dbReference type="NCBI Taxonomy" id="76066"/>
    <lineage>
        <taxon>Eukaryota</taxon>
        <taxon>Metazoa</taxon>
        <taxon>Chordata</taxon>
        <taxon>Craniata</taxon>
        <taxon>Vertebrata</taxon>
        <taxon>Euteleostomi</taxon>
        <taxon>Amphibia</taxon>
        <taxon>Batrachia</taxon>
        <taxon>Anura</taxon>
        <taxon>Neobatrachia</taxon>
        <taxon>Hyloidea</taxon>
        <taxon>Leptodactylidae</taxon>
        <taxon>Leiuperinae</taxon>
        <taxon>Engystomops</taxon>
    </lineage>
</organism>
<gene>
    <name evidence="13" type="ORF">GDO81_003937</name>
</gene>
<keyword evidence="7" id="KW-0564">Palmitate</keyword>
<accession>A0AAV7A017</accession>
<evidence type="ECO:0000259" key="12">
    <source>
        <dbReference type="Pfam" id="PF01529"/>
    </source>
</evidence>
<feature type="transmembrane region" description="Helical" evidence="11">
    <location>
        <begin position="21"/>
        <end position="42"/>
    </location>
</feature>
<dbReference type="PANTHER" id="PTHR22883:SF301">
    <property type="entry name" value="PALMITOYLTRANSFERASE ZDHHC12"/>
    <property type="match status" value="1"/>
</dbReference>
<keyword evidence="9 11" id="KW-0012">Acyltransferase</keyword>
<dbReference type="GO" id="GO:0005783">
    <property type="term" value="C:endoplasmic reticulum"/>
    <property type="evidence" value="ECO:0007669"/>
    <property type="project" value="TreeGrafter"/>
</dbReference>